<dbReference type="OrthoDB" id="6354019at2759"/>
<dbReference type="InterPro" id="IPR013162">
    <property type="entry name" value="CD80_C2-set"/>
</dbReference>
<dbReference type="PANTHER" id="PTHR23278">
    <property type="entry name" value="SIDESTEP PROTEIN"/>
    <property type="match status" value="1"/>
</dbReference>
<dbReference type="InterPro" id="IPR036116">
    <property type="entry name" value="FN3_sf"/>
</dbReference>
<protein>
    <submittedName>
        <fullName evidence="8">Uncharacterized protein LOC125178462</fullName>
    </submittedName>
</protein>
<keyword evidence="7" id="KW-1185">Reference proteome</keyword>
<dbReference type="AlphaFoldDB" id="A0A979FNW5"/>
<dbReference type="SMART" id="SM00408">
    <property type="entry name" value="IGc2"/>
    <property type="match status" value="3"/>
</dbReference>
<dbReference type="RefSeq" id="XP_047738172.1">
    <property type="nucleotide sequence ID" value="XM_047882216.1"/>
</dbReference>
<evidence type="ECO:0000256" key="1">
    <source>
        <dbReference type="ARBA" id="ARBA00004167"/>
    </source>
</evidence>
<gene>
    <name evidence="8" type="primary">LOC125178462</name>
</gene>
<proteinExistence type="predicted"/>
<keyword evidence="2 4" id="KW-0472">Membrane</keyword>
<dbReference type="Proteomes" id="UP000694843">
    <property type="component" value="Unplaced"/>
</dbReference>
<dbReference type="SUPFAM" id="SSF49265">
    <property type="entry name" value="Fibronectin type III"/>
    <property type="match status" value="1"/>
</dbReference>
<dbReference type="OMA" id="ICVAINS"/>
<dbReference type="CDD" id="cd00063">
    <property type="entry name" value="FN3"/>
    <property type="match status" value="1"/>
</dbReference>
<evidence type="ECO:0000259" key="6">
    <source>
        <dbReference type="PROSITE" id="PS50853"/>
    </source>
</evidence>
<evidence type="ECO:0000259" key="5">
    <source>
        <dbReference type="PROSITE" id="PS50835"/>
    </source>
</evidence>
<dbReference type="InterPro" id="IPR036179">
    <property type="entry name" value="Ig-like_dom_sf"/>
</dbReference>
<name>A0A979FNW5_HYAAZ</name>
<accession>A0A979FNW5</accession>
<evidence type="ECO:0000313" key="7">
    <source>
        <dbReference type="Proteomes" id="UP000694843"/>
    </source>
</evidence>
<keyword evidence="3" id="KW-1015">Disulfide bond</keyword>
<feature type="domain" description="Ig-like" evidence="5">
    <location>
        <begin position="159"/>
        <end position="253"/>
    </location>
</feature>
<evidence type="ECO:0000313" key="8">
    <source>
        <dbReference type="RefSeq" id="XP_047738172.1"/>
    </source>
</evidence>
<dbReference type="InterPro" id="IPR003598">
    <property type="entry name" value="Ig_sub2"/>
</dbReference>
<dbReference type="PANTHER" id="PTHR23278:SF19">
    <property type="entry name" value="OBSCURIN"/>
    <property type="match status" value="1"/>
</dbReference>
<keyword evidence="4" id="KW-0812">Transmembrane</keyword>
<reference evidence="8" key="1">
    <citation type="submission" date="2025-08" db="UniProtKB">
        <authorList>
            <consortium name="RefSeq"/>
        </authorList>
    </citation>
    <scope>IDENTIFICATION</scope>
    <source>
        <tissue evidence="8">Whole organism</tissue>
    </source>
</reference>
<feature type="transmembrane region" description="Helical" evidence="4">
    <location>
        <begin position="523"/>
        <end position="544"/>
    </location>
</feature>
<dbReference type="CDD" id="cd00096">
    <property type="entry name" value="Ig"/>
    <property type="match status" value="1"/>
</dbReference>
<feature type="domain" description="Ig-like" evidence="5">
    <location>
        <begin position="260"/>
        <end position="301"/>
    </location>
</feature>
<evidence type="ECO:0000256" key="3">
    <source>
        <dbReference type="ARBA" id="ARBA00023157"/>
    </source>
</evidence>
<feature type="domain" description="Ig-like" evidence="5">
    <location>
        <begin position="318"/>
        <end position="409"/>
    </location>
</feature>
<dbReference type="InterPro" id="IPR003599">
    <property type="entry name" value="Ig_sub"/>
</dbReference>
<feature type="domain" description="Fibronectin type-III" evidence="6">
    <location>
        <begin position="415"/>
        <end position="508"/>
    </location>
</feature>
<keyword evidence="4" id="KW-1133">Transmembrane helix</keyword>
<dbReference type="SMART" id="SM00409">
    <property type="entry name" value="IG"/>
    <property type="match status" value="3"/>
</dbReference>
<dbReference type="PROSITE" id="PS50853">
    <property type="entry name" value="FN3"/>
    <property type="match status" value="1"/>
</dbReference>
<feature type="domain" description="Ig-like" evidence="5">
    <location>
        <begin position="30"/>
        <end position="152"/>
    </location>
</feature>
<dbReference type="Pfam" id="PF08205">
    <property type="entry name" value="C2-set_2"/>
    <property type="match status" value="2"/>
</dbReference>
<dbReference type="InterPro" id="IPR003961">
    <property type="entry name" value="FN3_dom"/>
</dbReference>
<dbReference type="Pfam" id="PF13927">
    <property type="entry name" value="Ig_3"/>
    <property type="match status" value="1"/>
</dbReference>
<dbReference type="SUPFAM" id="SSF48726">
    <property type="entry name" value="Immunoglobulin"/>
    <property type="match status" value="3"/>
</dbReference>
<dbReference type="InterPro" id="IPR007110">
    <property type="entry name" value="Ig-like_dom"/>
</dbReference>
<evidence type="ECO:0000256" key="2">
    <source>
        <dbReference type="ARBA" id="ARBA00023136"/>
    </source>
</evidence>
<dbReference type="InterPro" id="IPR013783">
    <property type="entry name" value="Ig-like_fold"/>
</dbReference>
<dbReference type="KEGG" id="hazt:125178462"/>
<organism evidence="7 8">
    <name type="scientific">Hyalella azteca</name>
    <name type="common">Amphipod</name>
    <dbReference type="NCBI Taxonomy" id="294128"/>
    <lineage>
        <taxon>Eukaryota</taxon>
        <taxon>Metazoa</taxon>
        <taxon>Ecdysozoa</taxon>
        <taxon>Arthropoda</taxon>
        <taxon>Crustacea</taxon>
        <taxon>Multicrustacea</taxon>
        <taxon>Malacostraca</taxon>
        <taxon>Eumalacostraca</taxon>
        <taxon>Peracarida</taxon>
        <taxon>Amphipoda</taxon>
        <taxon>Senticaudata</taxon>
        <taxon>Talitrida</taxon>
        <taxon>Talitroidea</taxon>
        <taxon>Hyalellidae</taxon>
        <taxon>Hyalella</taxon>
    </lineage>
</organism>
<dbReference type="GeneID" id="125178462"/>
<feature type="non-terminal residue" evidence="8">
    <location>
        <position position="1"/>
    </location>
</feature>
<dbReference type="PROSITE" id="PS50835">
    <property type="entry name" value="IG_LIKE"/>
    <property type="match status" value="4"/>
</dbReference>
<dbReference type="Gene3D" id="2.60.40.10">
    <property type="entry name" value="Immunoglobulins"/>
    <property type="match status" value="5"/>
</dbReference>
<sequence length="560" mass="60385">FDSPTLSALVNLTVYELPSQLVIQDWERKPVLEGMLGPLMEGHKLTLYCVAAGGRPPPRVSWWSGTTLLADRSFVIGHDGTILSSQEIDVTVRNTMSYDAGKQVPGLGLREGSGPPYVVTELIIPSLTRDHTNFSCSASNTNLTAPIVRTVALTVYLHPTHVKISSATHEALQEGREARLDCEAEGAWPATNITWSKTVAGTTEQLPSTMQQAEGRSVSRLRLVPEFTDHGAKILCRAFNPHLPGPGVATTVSLNVKFAPRVGLHLGTSLAGRPINEAEDVYFECEVQSNPSPRTIEWRRDVSTAQPAHHRVEARLLPVCAVDPVIVAVGEGEKVKLECRVDAHPVDQLRFTWFFNNTLDTKEVHNARISVAGGSSSLHYTPTTPRDYGTLSCWATNQVGTQAEPCTFTVVEAGPPESVRDCMLVNHTLGALEVRCAPGGDGGSPQRFVAKVFASPTHTQLATLEASLPKFHVTGLVPGQDYLVTITAVNDKGASEPQQIDAIRLKVAEKRMGEVSAPSTSPLVGVFLGLVGGFLVLLLVVVLLTRRARSNGSVCSNHSM</sequence>
<evidence type="ECO:0000256" key="4">
    <source>
        <dbReference type="SAM" id="Phobius"/>
    </source>
</evidence>
<dbReference type="GO" id="GO:0016020">
    <property type="term" value="C:membrane"/>
    <property type="evidence" value="ECO:0007669"/>
    <property type="project" value="UniProtKB-SubCell"/>
</dbReference>
<comment type="subcellular location">
    <subcellularLocation>
        <location evidence="1">Membrane</location>
        <topology evidence="1">Single-pass membrane protein</topology>
    </subcellularLocation>
</comment>